<dbReference type="GO" id="GO:0008270">
    <property type="term" value="F:zinc ion binding"/>
    <property type="evidence" value="ECO:0007669"/>
    <property type="project" value="InterPro"/>
</dbReference>
<sequence length="510" mass="57773">MPICRDPATGVMLHTTATLPPHPVPTSGARNPSAGSRRNVSRACDACRRRKTKCDGPSLTDHICSLCRIQNKTCTYQEASTPRGPPKAYITNLEDRLERLEVTLAQRHPGVDLTAQLGPPIPRGSWRENPDSVPSSRRRIRNPAIESSPPLTSLRFSTDVLRTIDSDETSSEGTSSEDELDTGLKDERRPYVDNAARFFGESSTMGIAARAGFYRSQHLGVSSGATSGVRRSYFWRPLPWEQEYESRNSPSSDMVDSLLSEFPSPALAQELIELYFNRVNSQLPLLHQPTFERQYNRDQLHKHSPWFTCVCLGVFAIASRWSNNIAVLSPEDADGEQNWTRAGWRFHSAAMRVHNHMPSLFLPPSLEEIQSLSLLSTYLRSSRGNHAVSWIVISLALRKAEDRGIHRRRLYNHEPNAEEELWRRAFWCLVAYDRFGSAILGRPPAVGEDDFDLDPCLEVDDEYWEADPPFTQPKNVPCRITYFNLWTRLSQIVIFTVKTVYSIHNPQALL</sequence>
<reference evidence="5" key="1">
    <citation type="submission" date="2023-11" db="EMBL/GenBank/DDBJ databases">
        <authorList>
            <person name="De Vega J J."/>
            <person name="De Vega J J."/>
        </authorList>
    </citation>
    <scope>NUCLEOTIDE SEQUENCE</scope>
</reference>
<keyword evidence="2" id="KW-0539">Nucleus</keyword>
<dbReference type="SMART" id="SM00066">
    <property type="entry name" value="GAL4"/>
    <property type="match status" value="1"/>
</dbReference>
<organism evidence="5 6">
    <name type="scientific">Mycena citricolor</name>
    <dbReference type="NCBI Taxonomy" id="2018698"/>
    <lineage>
        <taxon>Eukaryota</taxon>
        <taxon>Fungi</taxon>
        <taxon>Dikarya</taxon>
        <taxon>Basidiomycota</taxon>
        <taxon>Agaricomycotina</taxon>
        <taxon>Agaricomycetes</taxon>
        <taxon>Agaricomycetidae</taxon>
        <taxon>Agaricales</taxon>
        <taxon>Marasmiineae</taxon>
        <taxon>Mycenaceae</taxon>
        <taxon>Mycena</taxon>
    </lineage>
</organism>
<dbReference type="InterPro" id="IPR050987">
    <property type="entry name" value="AtrR-like"/>
</dbReference>
<accession>A0AAD2HT90</accession>
<proteinExistence type="predicted"/>
<dbReference type="GO" id="GO:0006351">
    <property type="term" value="P:DNA-templated transcription"/>
    <property type="evidence" value="ECO:0007669"/>
    <property type="project" value="InterPro"/>
</dbReference>
<dbReference type="PROSITE" id="PS00463">
    <property type="entry name" value="ZN2_CY6_FUNGAL_1"/>
    <property type="match status" value="1"/>
</dbReference>
<feature type="compositionally biased region" description="Acidic residues" evidence="3">
    <location>
        <begin position="166"/>
        <end position="181"/>
    </location>
</feature>
<dbReference type="EMBL" id="CAVNYO010000444">
    <property type="protein sequence ID" value="CAK5281743.1"/>
    <property type="molecule type" value="Genomic_DNA"/>
</dbReference>
<dbReference type="Pfam" id="PF00172">
    <property type="entry name" value="Zn_clus"/>
    <property type="match status" value="1"/>
</dbReference>
<comment type="caution">
    <text evidence="5">The sequence shown here is derived from an EMBL/GenBank/DDBJ whole genome shotgun (WGS) entry which is preliminary data.</text>
</comment>
<dbReference type="GO" id="GO:0000981">
    <property type="term" value="F:DNA-binding transcription factor activity, RNA polymerase II-specific"/>
    <property type="evidence" value="ECO:0007669"/>
    <property type="project" value="InterPro"/>
</dbReference>
<evidence type="ECO:0000313" key="5">
    <source>
        <dbReference type="EMBL" id="CAK5281743.1"/>
    </source>
</evidence>
<feature type="region of interest" description="Disordered" evidence="3">
    <location>
        <begin position="112"/>
        <end position="152"/>
    </location>
</feature>
<feature type="compositionally biased region" description="Polar residues" evidence="3">
    <location>
        <begin position="28"/>
        <end position="38"/>
    </location>
</feature>
<dbReference type="InterPro" id="IPR036864">
    <property type="entry name" value="Zn2-C6_fun-type_DNA-bd_sf"/>
</dbReference>
<evidence type="ECO:0000256" key="1">
    <source>
        <dbReference type="ARBA" id="ARBA00022723"/>
    </source>
</evidence>
<dbReference type="CDD" id="cd12148">
    <property type="entry name" value="fungal_TF_MHR"/>
    <property type="match status" value="1"/>
</dbReference>
<evidence type="ECO:0000256" key="3">
    <source>
        <dbReference type="SAM" id="MobiDB-lite"/>
    </source>
</evidence>
<keyword evidence="1" id="KW-0479">Metal-binding</keyword>
<protein>
    <recommendedName>
        <fullName evidence="4">Zn(2)-C6 fungal-type domain-containing protein</fullName>
    </recommendedName>
</protein>
<name>A0AAD2HT90_9AGAR</name>
<evidence type="ECO:0000259" key="4">
    <source>
        <dbReference type="PROSITE" id="PS50048"/>
    </source>
</evidence>
<feature type="non-terminal residue" evidence="5">
    <location>
        <position position="1"/>
    </location>
</feature>
<dbReference type="PROSITE" id="PS50048">
    <property type="entry name" value="ZN2_CY6_FUNGAL_2"/>
    <property type="match status" value="1"/>
</dbReference>
<feature type="region of interest" description="Disordered" evidence="3">
    <location>
        <begin position="165"/>
        <end position="187"/>
    </location>
</feature>
<dbReference type="AlphaFoldDB" id="A0AAD2HT90"/>
<dbReference type="SMART" id="SM00906">
    <property type="entry name" value="Fungal_trans"/>
    <property type="match status" value="1"/>
</dbReference>
<evidence type="ECO:0000256" key="2">
    <source>
        <dbReference type="ARBA" id="ARBA00023242"/>
    </source>
</evidence>
<feature type="domain" description="Zn(2)-C6 fungal-type" evidence="4">
    <location>
        <begin position="43"/>
        <end position="76"/>
    </location>
</feature>
<dbReference type="PANTHER" id="PTHR46910:SF38">
    <property type="entry name" value="ZN(2)-C6 FUNGAL-TYPE DOMAIN-CONTAINING PROTEIN"/>
    <property type="match status" value="1"/>
</dbReference>
<keyword evidence="6" id="KW-1185">Reference proteome</keyword>
<dbReference type="InterPro" id="IPR001138">
    <property type="entry name" value="Zn2Cys6_DnaBD"/>
</dbReference>
<feature type="region of interest" description="Disordered" evidence="3">
    <location>
        <begin position="15"/>
        <end position="40"/>
    </location>
</feature>
<evidence type="ECO:0000313" key="6">
    <source>
        <dbReference type="Proteomes" id="UP001295794"/>
    </source>
</evidence>
<dbReference type="Proteomes" id="UP001295794">
    <property type="component" value="Unassembled WGS sequence"/>
</dbReference>
<dbReference type="GO" id="GO:0003677">
    <property type="term" value="F:DNA binding"/>
    <property type="evidence" value="ECO:0007669"/>
    <property type="project" value="InterPro"/>
</dbReference>
<gene>
    <name evidence="5" type="ORF">MYCIT1_LOCUS32978</name>
</gene>
<dbReference type="InterPro" id="IPR007219">
    <property type="entry name" value="XnlR_reg_dom"/>
</dbReference>
<dbReference type="SUPFAM" id="SSF57701">
    <property type="entry name" value="Zn2/Cys6 DNA-binding domain"/>
    <property type="match status" value="1"/>
</dbReference>
<dbReference type="Gene3D" id="4.10.240.10">
    <property type="entry name" value="Zn(2)-C6 fungal-type DNA-binding domain"/>
    <property type="match status" value="1"/>
</dbReference>
<dbReference type="CDD" id="cd00067">
    <property type="entry name" value="GAL4"/>
    <property type="match status" value="1"/>
</dbReference>
<dbReference type="PANTHER" id="PTHR46910">
    <property type="entry name" value="TRANSCRIPTION FACTOR PDR1"/>
    <property type="match status" value="1"/>
</dbReference>
<dbReference type="Pfam" id="PF04082">
    <property type="entry name" value="Fungal_trans"/>
    <property type="match status" value="1"/>
</dbReference>